<organism evidence="2 3">
    <name type="scientific">Romanomermis culicivorax</name>
    <name type="common">Nematode worm</name>
    <dbReference type="NCBI Taxonomy" id="13658"/>
    <lineage>
        <taxon>Eukaryota</taxon>
        <taxon>Metazoa</taxon>
        <taxon>Ecdysozoa</taxon>
        <taxon>Nematoda</taxon>
        <taxon>Enoplea</taxon>
        <taxon>Dorylaimia</taxon>
        <taxon>Mermithida</taxon>
        <taxon>Mermithoidea</taxon>
        <taxon>Mermithidae</taxon>
        <taxon>Romanomermis</taxon>
    </lineage>
</organism>
<protein>
    <submittedName>
        <fullName evidence="3">Uncharacterized protein</fullName>
    </submittedName>
</protein>
<name>A0A915KQC7_ROMCU</name>
<proteinExistence type="predicted"/>
<keyword evidence="2" id="KW-1185">Reference proteome</keyword>
<dbReference type="Proteomes" id="UP000887565">
    <property type="component" value="Unplaced"/>
</dbReference>
<feature type="compositionally biased region" description="Polar residues" evidence="1">
    <location>
        <begin position="1"/>
        <end position="20"/>
    </location>
</feature>
<feature type="region of interest" description="Disordered" evidence="1">
    <location>
        <begin position="1"/>
        <end position="44"/>
    </location>
</feature>
<accession>A0A915KQC7</accession>
<sequence>MVDQPSTSQQAEIASEQPQRTVREYKIPYGRHGRPRTPPKERYPSVPTVPITAQIQPRTTDEVIIINYFNRAHLNFDPVILRQATAASQQIAQDFPHYFQAQFLRRDPHCTEELTAVLLSYMCDYYKYYGTENAIVITQLTLFLFHARQA</sequence>
<evidence type="ECO:0000256" key="1">
    <source>
        <dbReference type="SAM" id="MobiDB-lite"/>
    </source>
</evidence>
<evidence type="ECO:0000313" key="2">
    <source>
        <dbReference type="Proteomes" id="UP000887565"/>
    </source>
</evidence>
<dbReference type="AlphaFoldDB" id="A0A915KQC7"/>
<evidence type="ECO:0000313" key="3">
    <source>
        <dbReference type="WBParaSite" id="nRc.2.0.1.t40951-RA"/>
    </source>
</evidence>
<dbReference type="WBParaSite" id="nRc.2.0.1.t40951-RA">
    <property type="protein sequence ID" value="nRc.2.0.1.t40951-RA"/>
    <property type="gene ID" value="nRc.2.0.1.g40951"/>
</dbReference>
<reference evidence="3" key="1">
    <citation type="submission" date="2022-11" db="UniProtKB">
        <authorList>
            <consortium name="WormBaseParasite"/>
        </authorList>
    </citation>
    <scope>IDENTIFICATION</scope>
</reference>